<dbReference type="GO" id="GO:1902369">
    <property type="term" value="P:negative regulation of RNA catabolic process"/>
    <property type="evidence" value="ECO:0007669"/>
    <property type="project" value="TreeGrafter"/>
</dbReference>
<proteinExistence type="inferred from homology"/>
<gene>
    <name evidence="4" type="ORF">T551_00304</name>
</gene>
<dbReference type="Proteomes" id="UP000053447">
    <property type="component" value="Unassembled WGS sequence"/>
</dbReference>
<evidence type="ECO:0000256" key="3">
    <source>
        <dbReference type="ARBA" id="ARBA00023242"/>
    </source>
</evidence>
<reference evidence="5" key="1">
    <citation type="journal article" date="2016" name="Nat. Commun.">
        <title>Genome analysis of three Pneumocystis species reveals adaptation mechanisms to life exclusively in mammalian hosts.</title>
        <authorList>
            <person name="Ma L."/>
            <person name="Chen Z."/>
            <person name="Huang D.W."/>
            <person name="Kutty G."/>
            <person name="Ishihara M."/>
            <person name="Wang H."/>
            <person name="Abouelleil A."/>
            <person name="Bishop L."/>
            <person name="Davey E."/>
            <person name="Deng R."/>
            <person name="Deng X."/>
            <person name="Fan L."/>
            <person name="Fantoni G."/>
            <person name="Fitzgerald M."/>
            <person name="Gogineni E."/>
            <person name="Goldberg J.M."/>
            <person name="Handley G."/>
            <person name="Hu X."/>
            <person name="Huber C."/>
            <person name="Jiao X."/>
            <person name="Jones K."/>
            <person name="Levin J.Z."/>
            <person name="Liu Y."/>
            <person name="Macdonald P."/>
            <person name="Melnikov A."/>
            <person name="Raley C."/>
            <person name="Sassi M."/>
            <person name="Sherman B.T."/>
            <person name="Song X."/>
            <person name="Sykes S."/>
            <person name="Tran B."/>
            <person name="Walsh L."/>
            <person name="Xia Y."/>
            <person name="Yang J."/>
            <person name="Young S."/>
            <person name="Zeng Q."/>
            <person name="Zheng X."/>
            <person name="Stephens R."/>
            <person name="Nusbaum C."/>
            <person name="Birren B.W."/>
            <person name="Azadi P."/>
            <person name="Lempicki R.A."/>
            <person name="Cuomo C.A."/>
            <person name="Kovacs J.A."/>
        </authorList>
    </citation>
    <scope>NUCLEOTIDE SEQUENCE [LARGE SCALE GENOMIC DNA]</scope>
    <source>
        <strain evidence="5">RU7</strain>
    </source>
</reference>
<dbReference type="GeneID" id="28938826"/>
<dbReference type="GO" id="GO:0031048">
    <property type="term" value="P:regulatory ncRNA-mediated heterochromatin formation"/>
    <property type="evidence" value="ECO:0007669"/>
    <property type="project" value="TreeGrafter"/>
</dbReference>
<comment type="subcellular location">
    <subcellularLocation>
        <location evidence="1">Nucleus</location>
    </subcellularLocation>
</comment>
<keyword evidence="5" id="KW-1185">Reference proteome</keyword>
<dbReference type="Gene3D" id="1.25.40.10">
    <property type="entry name" value="Tetratricopeptide repeat domain"/>
    <property type="match status" value="2"/>
</dbReference>
<evidence type="ECO:0000313" key="4">
    <source>
        <dbReference type="EMBL" id="KTW32819.1"/>
    </source>
</evidence>
<evidence type="ECO:0000256" key="2">
    <source>
        <dbReference type="ARBA" id="ARBA00009265"/>
    </source>
</evidence>
<evidence type="ECO:0000256" key="1">
    <source>
        <dbReference type="ARBA" id="ARBA00004123"/>
    </source>
</evidence>
<comment type="caution">
    <text evidence="4">The sequence shown here is derived from an EMBL/GenBank/DDBJ whole genome shotgun (WGS) entry which is preliminary data.</text>
</comment>
<dbReference type="OrthoDB" id="297219at2759"/>
<dbReference type="Pfam" id="PF08424">
    <property type="entry name" value="NRDE-2"/>
    <property type="match status" value="1"/>
</dbReference>
<dbReference type="EMBL" id="LFWA01000001">
    <property type="protein sequence ID" value="KTW32819.1"/>
    <property type="molecule type" value="Genomic_DNA"/>
</dbReference>
<name>A0A0W4ZWU4_PNEJ7</name>
<dbReference type="SUPFAM" id="SSF48452">
    <property type="entry name" value="TPR-like"/>
    <property type="match status" value="1"/>
</dbReference>
<dbReference type="STRING" id="1408657.A0A0W4ZWU4"/>
<dbReference type="AlphaFoldDB" id="A0A0W4ZWU4"/>
<dbReference type="eggNOG" id="KOG1972">
    <property type="taxonomic scope" value="Eukaryota"/>
</dbReference>
<dbReference type="InterPro" id="IPR011990">
    <property type="entry name" value="TPR-like_helical_dom_sf"/>
</dbReference>
<comment type="similarity">
    <text evidence="2">Belongs to the NRDE2 family.</text>
</comment>
<evidence type="ECO:0008006" key="6">
    <source>
        <dbReference type="Google" id="ProtNLM"/>
    </source>
</evidence>
<dbReference type="PANTHER" id="PTHR13471:SF0">
    <property type="entry name" value="NUCLEAR EXOSOME REGULATOR NRDE2"/>
    <property type="match status" value="1"/>
</dbReference>
<evidence type="ECO:0000313" key="5">
    <source>
        <dbReference type="Proteomes" id="UP000053447"/>
    </source>
</evidence>
<dbReference type="VEuPathDB" id="FungiDB:T551_00304"/>
<keyword evidence="3" id="KW-0539">Nucleus</keyword>
<dbReference type="InterPro" id="IPR013633">
    <property type="entry name" value="NRDE-2"/>
</dbReference>
<accession>A0A0W4ZWU4</accession>
<dbReference type="GO" id="GO:0071013">
    <property type="term" value="C:catalytic step 2 spliceosome"/>
    <property type="evidence" value="ECO:0007669"/>
    <property type="project" value="TreeGrafter"/>
</dbReference>
<dbReference type="PANTHER" id="PTHR13471">
    <property type="entry name" value="TETRATRICOPEPTIDE-LIKE HELICAL"/>
    <property type="match status" value="1"/>
</dbReference>
<protein>
    <recommendedName>
        <fullName evidence="6">DUF1740-domain-containing protein</fullName>
    </recommendedName>
</protein>
<dbReference type="RefSeq" id="XP_018231511.1">
    <property type="nucleotide sequence ID" value="XM_018372571.1"/>
</dbReference>
<organism evidence="4 5">
    <name type="scientific">Pneumocystis jirovecii (strain RU7)</name>
    <name type="common">Human pneumocystis pneumonia agent</name>
    <dbReference type="NCBI Taxonomy" id="1408657"/>
    <lineage>
        <taxon>Eukaryota</taxon>
        <taxon>Fungi</taxon>
        <taxon>Dikarya</taxon>
        <taxon>Ascomycota</taxon>
        <taxon>Taphrinomycotina</taxon>
        <taxon>Pneumocystomycetes</taxon>
        <taxon>Pneumocystaceae</taxon>
        <taxon>Pneumocystis</taxon>
    </lineage>
</organism>
<sequence length="1037" mass="123348">MNQIKENKDESKKIPKFSSFKAHLRKAQDVLRKKYEKRILLDELKHKELFSEDENNEINLYETKHKKTKTEKNKLFISDLSGDINNVIYGKNDRYSIPYYRRSGDGRVIGCEEHIRLRVCPENPNEIVLFSFLNYNKYQKEIILVPDQNIESEEGNEKSLLFNEIKDQENYIPFDIKTSDTTITKNSEINLNYVDSDSTQIINDAQDTLNIWKEGDPQLEIKELSKKIEASPLDYKLWLELVDKQDKALQMDQNKNSKAEKISIGDVKVKILEKALSYSPDNEDLLLKYISIITLIWEPKKVEAKWDEILKKTLSLSLWKKYLNFFQTNSISFAYNKCLERFQNSLQTLKEASKNEKCPLKKENIEKIILYILVRLWFYMKEAGYAENSIASIQALIEFNFFRPDTFSYDTCYTDYLREFEEFWEMETPRFGENEAKGWKNYYNTSQNIILPKNDSILFSNDENIYENIEDKYVLWCKQEIYKSLSMNPKKSTDTSDKNDPYSVILFSDIEQLLYFFTSDKIRLNLIYFSLHFLGFSLYRMNKTSSDPLLLDSFVHDFSFINSFDWLWLNNYRSSELSNENTTNSNYILKRSGNPIQFKLKNWPITIDTLFSIDKTWYQNFNFEEFQKDFIKRYFEQLENIVNDDTFSILHLLFQNYYSPSEQPSNIKLWCAYAQLEYLNGNIQETRKIFLNVLENIKPDHTEKFHDYVVAYKLWAEIEMKNNEINNSIKILISMVENEVNIKTILSNNGKTYSNSILLKAQKSFQHLNRLALSFKNYKMLRLYTECYALLIYLVKSLDSALKVYCQAKNDFNDYTNSDSIEYEQLLISELKLLYYSSQTVKTFKISIIQNRVENALSKFPNNCIFLSIFLWVEAKSLLKTKIYHYFEKNIFKAEEPSFIVFLSAIWAELYINPYKINMYPIRNLFERAVENQATRSDLIIWRLYIQFEIQYGTLDKGKAIFYRAIRDCPWSKNLMFFAFKDLRSQFNSEELTKLYNTMIEREFRIFVDLEITENNQEMTHSPLIKLPQDISSDETI</sequence>